<proteinExistence type="predicted"/>
<evidence type="ECO:0000313" key="3">
    <source>
        <dbReference type="Proteomes" id="UP000030710"/>
    </source>
</evidence>
<reference evidence="2 3" key="1">
    <citation type="journal article" date="2013" name="PLoS ONE">
        <title>Assembly-driven community genomics of a hypersaline microbial ecosystem.</title>
        <authorList>
            <person name="Podell S."/>
            <person name="Ugalde J.A."/>
            <person name="Narasingarao P."/>
            <person name="Banfield J.F."/>
            <person name="Heidelberg K.B."/>
            <person name="Allen E.E."/>
        </authorList>
    </citation>
    <scope>NUCLEOTIDE SEQUENCE [LARGE SCALE GENOMIC DNA]</scope>
    <source>
        <strain evidence="3">J07HQW2</strain>
    </source>
</reference>
<dbReference type="RefSeq" id="WP_021054613.1">
    <property type="nucleotide sequence ID" value="NZ_KE356561.1"/>
</dbReference>
<dbReference type="Gene3D" id="1.10.10.10">
    <property type="entry name" value="Winged helix-like DNA-binding domain superfamily/Winged helix DNA-binding domain"/>
    <property type="match status" value="1"/>
</dbReference>
<organism evidence="2 3">
    <name type="scientific">Haloquadratum walsbyi J07HQW2</name>
    <dbReference type="NCBI Taxonomy" id="1238425"/>
    <lineage>
        <taxon>Archaea</taxon>
        <taxon>Methanobacteriati</taxon>
        <taxon>Methanobacteriota</taxon>
        <taxon>Stenosarchaea group</taxon>
        <taxon>Halobacteria</taxon>
        <taxon>Halobacteriales</taxon>
        <taxon>Haloferacaceae</taxon>
        <taxon>Haloquadratum</taxon>
    </lineage>
</organism>
<dbReference type="InterPro" id="IPR009057">
    <property type="entry name" value="Homeodomain-like_sf"/>
</dbReference>
<dbReference type="EMBL" id="KE356561">
    <property type="protein sequence ID" value="ERG95125.1"/>
    <property type="molecule type" value="Genomic_DNA"/>
</dbReference>
<dbReference type="AlphaFoldDB" id="U1NDP9"/>
<evidence type="ECO:0008006" key="4">
    <source>
        <dbReference type="Google" id="ProtNLM"/>
    </source>
</evidence>
<dbReference type="InterPro" id="IPR007367">
    <property type="entry name" value="DUF433"/>
</dbReference>
<dbReference type="Proteomes" id="UP000030710">
    <property type="component" value="Unassembled WGS sequence"/>
</dbReference>
<protein>
    <recommendedName>
        <fullName evidence="4">DUF433 domain-containing protein</fullName>
    </recommendedName>
</protein>
<evidence type="ECO:0000313" key="2">
    <source>
        <dbReference type="EMBL" id="ERG95125.1"/>
    </source>
</evidence>
<dbReference type="PANTHER" id="PTHR34849">
    <property type="entry name" value="SSL5025 PROTEIN"/>
    <property type="match status" value="1"/>
</dbReference>
<dbReference type="STRING" id="1238425.J07HQW2_01571"/>
<dbReference type="eggNOG" id="arCOG09407">
    <property type="taxonomic scope" value="Archaea"/>
</dbReference>
<name>U1NDP9_9EURY</name>
<accession>U1NDP9</accession>
<feature type="compositionally biased region" description="Polar residues" evidence="1">
    <location>
        <begin position="78"/>
        <end position="88"/>
    </location>
</feature>
<evidence type="ECO:0000256" key="1">
    <source>
        <dbReference type="SAM" id="MobiDB-lite"/>
    </source>
</evidence>
<dbReference type="InterPro" id="IPR036388">
    <property type="entry name" value="WH-like_DNA-bd_sf"/>
</dbReference>
<dbReference type="Pfam" id="PF04255">
    <property type="entry name" value="DUF433"/>
    <property type="match status" value="1"/>
</dbReference>
<feature type="region of interest" description="Disordered" evidence="1">
    <location>
        <begin position="78"/>
        <end position="106"/>
    </location>
</feature>
<gene>
    <name evidence="2" type="ORF">J07HQW2_01571</name>
</gene>
<sequence length="106" mass="11668">MSTTIRIVKTPDVLHGKPRIEGTRISVFSIGITAQEHGATVEELLDDYPDLDRAQVQAALDYYDEHPELIEYIQTQKETTRTALSEQSRAPAAGSKVTPNADADSL</sequence>
<dbReference type="PANTHER" id="PTHR34849:SF3">
    <property type="entry name" value="SSR2962 PROTEIN"/>
    <property type="match status" value="1"/>
</dbReference>
<dbReference type="HOGENOM" id="CLU_126005_0_2_2"/>
<dbReference type="SUPFAM" id="SSF46689">
    <property type="entry name" value="Homeodomain-like"/>
    <property type="match status" value="1"/>
</dbReference>